<keyword evidence="7 20" id="KW-0679">Respiratory chain</keyword>
<evidence type="ECO:0000256" key="10">
    <source>
        <dbReference type="ARBA" id="ARBA00022792"/>
    </source>
</evidence>
<feature type="transmembrane region" description="Helical" evidence="20">
    <location>
        <begin position="81"/>
        <end position="100"/>
    </location>
</feature>
<feature type="binding site" description="axial binding residue" evidence="19">
    <location>
        <position position="196"/>
    </location>
    <ligand>
        <name>heme b</name>
        <dbReference type="ChEBI" id="CHEBI:60344"/>
        <label>b566</label>
    </ligand>
    <ligandPart>
        <name>Fe</name>
        <dbReference type="ChEBI" id="CHEBI:18248"/>
    </ligandPart>
</feature>
<comment type="function">
    <text evidence="1 20">Component of the ubiquinol-cytochrome c reductase complex (complex III or cytochrome b-c1 complex) that is part of the mitochondrial respiratory chain. The b-c1 complex mediates electron transfer from ubiquinol to cytochrome c. Contributes to the generation of a proton gradient across the mitochondrial membrane that is then used for ATP synthesis.</text>
</comment>
<dbReference type="CDD" id="cd00290">
    <property type="entry name" value="cytochrome_b_C"/>
    <property type="match status" value="1"/>
</dbReference>
<feature type="domain" description="Cytochrome b/b6 C-terminal region profile" evidence="22">
    <location>
        <begin position="210"/>
        <end position="377"/>
    </location>
</feature>
<dbReference type="InterPro" id="IPR016174">
    <property type="entry name" value="Di-haem_cyt_TM"/>
</dbReference>
<dbReference type="GO" id="GO:0016491">
    <property type="term" value="F:oxidoreductase activity"/>
    <property type="evidence" value="ECO:0007669"/>
    <property type="project" value="UniProtKB-UniRule"/>
</dbReference>
<keyword evidence="5 20" id="KW-0813">Transport</keyword>
<feature type="transmembrane region" description="Helical" evidence="20">
    <location>
        <begin position="287"/>
        <end position="308"/>
    </location>
</feature>
<dbReference type="InterPro" id="IPR048259">
    <property type="entry name" value="Cytochrome_b_N_euk/bac"/>
</dbReference>
<dbReference type="GeneID" id="44154306"/>
<dbReference type="GO" id="GO:0008121">
    <property type="term" value="F:quinol-cytochrome-c reductase activity"/>
    <property type="evidence" value="ECO:0007669"/>
    <property type="project" value="InterPro"/>
</dbReference>
<feature type="binding site" description="axial binding residue" evidence="19">
    <location>
        <position position="97"/>
    </location>
    <ligand>
        <name>heme b</name>
        <dbReference type="ChEBI" id="CHEBI:60344"/>
        <label>b566</label>
    </ligand>
    <ligandPart>
        <name>Fe</name>
        <dbReference type="ChEBI" id="CHEBI:18248"/>
    </ligandPart>
</feature>
<dbReference type="InterPro" id="IPR048260">
    <property type="entry name" value="Cytochrome_b_C_euk/bac"/>
</dbReference>
<comment type="similarity">
    <text evidence="17 20">Belongs to the cytochrome b family.</text>
</comment>
<dbReference type="Pfam" id="PF00032">
    <property type="entry name" value="Cytochrom_B_C"/>
    <property type="match status" value="1"/>
</dbReference>
<evidence type="ECO:0000256" key="14">
    <source>
        <dbReference type="ARBA" id="ARBA00023075"/>
    </source>
</evidence>
<dbReference type="Gene3D" id="1.20.810.10">
    <property type="entry name" value="Cytochrome Bc1 Complex, Chain C"/>
    <property type="match status" value="1"/>
</dbReference>
<dbReference type="PROSITE" id="PS51003">
    <property type="entry name" value="CYTB_CTER"/>
    <property type="match status" value="1"/>
</dbReference>
<feature type="transmembrane region" description="Helical" evidence="20">
    <location>
        <begin position="112"/>
        <end position="133"/>
    </location>
</feature>
<evidence type="ECO:0000259" key="22">
    <source>
        <dbReference type="PROSITE" id="PS51003"/>
    </source>
</evidence>
<evidence type="ECO:0000256" key="15">
    <source>
        <dbReference type="ARBA" id="ARBA00023128"/>
    </source>
</evidence>
<feature type="transmembrane region" description="Helical" evidence="20">
    <location>
        <begin position="36"/>
        <end position="55"/>
    </location>
</feature>
<keyword evidence="12 20" id="KW-1133">Transmembrane helix</keyword>
<feature type="transmembrane region" description="Helical" evidence="20">
    <location>
        <begin position="178"/>
        <end position="199"/>
    </location>
</feature>
<keyword evidence="11 20" id="KW-0249">Electron transport</keyword>
<dbReference type="AlphaFoldDB" id="A0A6C0MEK8"/>
<feature type="binding site" description="axial binding residue" evidence="19">
    <location>
        <position position="83"/>
    </location>
    <ligand>
        <name>heme b</name>
        <dbReference type="ChEBI" id="CHEBI:60344"/>
        <label>b562</label>
    </ligand>
    <ligandPart>
        <name>Fe</name>
        <dbReference type="ChEBI" id="CHEBI:18248"/>
    </ligandPart>
</feature>
<proteinExistence type="inferred from homology"/>
<dbReference type="InterPro" id="IPR027387">
    <property type="entry name" value="Cytb/b6-like_sf"/>
</dbReference>
<dbReference type="GO" id="GO:0005743">
    <property type="term" value="C:mitochondrial inner membrane"/>
    <property type="evidence" value="ECO:0007669"/>
    <property type="project" value="UniProtKB-SubCell"/>
</dbReference>
<evidence type="ECO:0000256" key="16">
    <source>
        <dbReference type="ARBA" id="ARBA00023136"/>
    </source>
</evidence>
<accession>A0A6C0MEK8</accession>
<protein>
    <recommendedName>
        <fullName evidence="4 20">Cytochrome b</fullName>
    </recommendedName>
</protein>
<feature type="transmembrane region" description="Helical" evidence="20">
    <location>
        <begin position="346"/>
        <end position="368"/>
    </location>
</feature>
<evidence type="ECO:0000256" key="11">
    <source>
        <dbReference type="ARBA" id="ARBA00022982"/>
    </source>
</evidence>
<keyword evidence="16 20" id="KW-0472">Membrane</keyword>
<evidence type="ECO:0000313" key="23">
    <source>
        <dbReference type="EMBL" id="QHV34344.1"/>
    </source>
</evidence>
<evidence type="ECO:0000256" key="8">
    <source>
        <dbReference type="ARBA" id="ARBA00022692"/>
    </source>
</evidence>
<sequence>MNKPLRKMKLMKTINSSLIDLPTPINLFSWWNFGSLLGMCLMIQLISGIILSMHYNQSIELAFNSVDHIMRDVNSGWMIKYIHANGASMFFMCVYMHIWRGMYYGSYKLKKTWNMGVLILFALMATAFLGYVLPWGQMSFWGATVITNLMSAIPYIGNMLVNWIWGGFSVNNATINRFFSLHFTLPFIISAMVIIHLILLHETGSNNPIGLNSNMDKIPFHPYYSIKDIMGFSMTLTIFFLLILCEPLMLSDPDNFIPANPMVTPIHIQPEWYFLFAYAILRSIPNKLGGVLALVLSIMMLFSLPITAMSKFKSLSFYPINQILFWLFISTSIMLTWIGMKPVEYPFLNTGVFFTILYFSFFIVNPIMMKMWDKMIK</sequence>
<dbReference type="InterPro" id="IPR036150">
    <property type="entry name" value="Cyt_b/b6_C_sf"/>
</dbReference>
<evidence type="ECO:0000256" key="1">
    <source>
        <dbReference type="ARBA" id="ARBA00002566"/>
    </source>
</evidence>
<evidence type="ECO:0000256" key="19">
    <source>
        <dbReference type="PIRSR" id="PIRSR038885-2"/>
    </source>
</evidence>
<dbReference type="SUPFAM" id="SSF81342">
    <property type="entry name" value="Transmembrane di-heme cytochromes"/>
    <property type="match status" value="1"/>
</dbReference>
<dbReference type="EMBL" id="MN577634">
    <property type="protein sequence ID" value="QHV34344.1"/>
    <property type="molecule type" value="Genomic_DNA"/>
</dbReference>
<dbReference type="GO" id="GO:0046872">
    <property type="term" value="F:metal ion binding"/>
    <property type="evidence" value="ECO:0007669"/>
    <property type="project" value="UniProtKB-UniRule"/>
</dbReference>
<dbReference type="FunFam" id="1.20.810.10:FF:000002">
    <property type="entry name" value="Cytochrome b"/>
    <property type="match status" value="1"/>
</dbReference>
<feature type="transmembrane region" description="Helical" evidence="20">
    <location>
        <begin position="139"/>
        <end position="166"/>
    </location>
</feature>
<evidence type="ECO:0000256" key="3">
    <source>
        <dbReference type="ARBA" id="ARBA00011649"/>
    </source>
</evidence>
<keyword evidence="8 20" id="KW-0812">Transmembrane</keyword>
<evidence type="ECO:0000256" key="5">
    <source>
        <dbReference type="ARBA" id="ARBA00022448"/>
    </source>
</evidence>
<dbReference type="PANTHER" id="PTHR19271:SF16">
    <property type="entry name" value="CYTOCHROME B"/>
    <property type="match status" value="1"/>
</dbReference>
<dbReference type="GO" id="GO:0006122">
    <property type="term" value="P:mitochondrial electron transport, ubiquinol to cytochrome c"/>
    <property type="evidence" value="ECO:0007669"/>
    <property type="project" value="TreeGrafter"/>
</dbReference>
<feature type="binding site" evidence="18">
    <location>
        <position position="201"/>
    </location>
    <ligand>
        <name>a ubiquinone</name>
        <dbReference type="ChEBI" id="CHEBI:16389"/>
    </ligand>
</feature>
<evidence type="ECO:0000256" key="20">
    <source>
        <dbReference type="RuleBase" id="RU362117"/>
    </source>
</evidence>
<evidence type="ECO:0000256" key="2">
    <source>
        <dbReference type="ARBA" id="ARBA00004448"/>
    </source>
</evidence>
<dbReference type="SUPFAM" id="SSF81648">
    <property type="entry name" value="a domain/subunit of cytochrome bc1 complex (Ubiquinol-cytochrome c reductase)"/>
    <property type="match status" value="1"/>
</dbReference>
<geneLocation type="mitochondrion" evidence="23"/>
<comment type="subunit">
    <text evidence="3">The main subunits of complex b-c1 are: cytochrome b, cytochrome c1 and the Rieske protein.</text>
</comment>
<dbReference type="InterPro" id="IPR005797">
    <property type="entry name" value="Cyt_b/b6_N"/>
</dbReference>
<evidence type="ECO:0000256" key="7">
    <source>
        <dbReference type="ARBA" id="ARBA00022660"/>
    </source>
</evidence>
<keyword evidence="10" id="KW-0999">Mitochondrion inner membrane</keyword>
<evidence type="ECO:0000256" key="13">
    <source>
        <dbReference type="ARBA" id="ARBA00023004"/>
    </source>
</evidence>
<comment type="cofactor">
    <cofactor evidence="19">
        <name>heme</name>
        <dbReference type="ChEBI" id="CHEBI:30413"/>
    </cofactor>
    <text evidence="19">Binds 2 heme groups non-covalently.</text>
</comment>
<evidence type="ECO:0000259" key="21">
    <source>
        <dbReference type="PROSITE" id="PS51002"/>
    </source>
</evidence>
<gene>
    <name evidence="23" type="primary">CYTB</name>
</gene>
<feature type="transmembrane region" description="Helical" evidence="20">
    <location>
        <begin position="320"/>
        <end position="340"/>
    </location>
</feature>
<comment type="subcellular location">
    <subcellularLocation>
        <location evidence="2">Mitochondrion inner membrane</location>
        <topology evidence="2">Multi-pass membrane protein</topology>
    </subcellularLocation>
</comment>
<dbReference type="PANTHER" id="PTHR19271">
    <property type="entry name" value="CYTOCHROME B"/>
    <property type="match status" value="1"/>
</dbReference>
<reference evidence="23" key="1">
    <citation type="journal article" date="2020" name="Int. J. Biol. Macromol.">
        <title>Comparative mitogenomes of six species in the subfamily Iassinae (Hemiptera: Cicadellidae) and phylogenetic analysis.</title>
        <authorList>
            <person name="Wang J."/>
            <person name="Wu Y."/>
            <person name="Dai R."/>
            <person name="Yang M."/>
        </authorList>
    </citation>
    <scope>NUCLEOTIDE SEQUENCE</scope>
</reference>
<dbReference type="CDD" id="cd00284">
    <property type="entry name" value="Cytochrome_b_N"/>
    <property type="match status" value="1"/>
</dbReference>
<dbReference type="Pfam" id="PF00033">
    <property type="entry name" value="Cytochrome_B"/>
    <property type="match status" value="1"/>
</dbReference>
<comment type="cofactor">
    <cofactor evidence="20">
        <name>heme b</name>
        <dbReference type="ChEBI" id="CHEBI:60344"/>
    </cofactor>
    <text evidence="20">Binds 2 heme groups non-covalently.</text>
</comment>
<feature type="domain" description="Cytochrome b/b6 N-terminal region profile" evidence="21">
    <location>
        <begin position="1"/>
        <end position="209"/>
    </location>
</feature>
<organism evidence="23">
    <name type="scientific">Iassus dorsalis</name>
    <dbReference type="NCBI Taxonomy" id="1962553"/>
    <lineage>
        <taxon>Eukaryota</taxon>
        <taxon>Metazoa</taxon>
        <taxon>Ecdysozoa</taxon>
        <taxon>Arthropoda</taxon>
        <taxon>Hexapoda</taxon>
        <taxon>Insecta</taxon>
        <taxon>Pterygota</taxon>
        <taxon>Neoptera</taxon>
        <taxon>Paraneoptera</taxon>
        <taxon>Hemiptera</taxon>
        <taxon>Auchenorrhyncha</taxon>
        <taxon>Membracoidea</taxon>
        <taxon>Cicadellidae</taxon>
        <taxon>Cicadellinae</taxon>
        <taxon>Cicadellini</taxon>
        <taxon>Iassus</taxon>
    </lineage>
</organism>
<evidence type="ECO:0000256" key="17">
    <source>
        <dbReference type="ARBA" id="ARBA00061233"/>
    </source>
</evidence>
<feature type="transmembrane region" description="Helical" evidence="20">
    <location>
        <begin position="229"/>
        <end position="250"/>
    </location>
</feature>
<evidence type="ECO:0000256" key="12">
    <source>
        <dbReference type="ARBA" id="ARBA00022989"/>
    </source>
</evidence>
<keyword evidence="14" id="KW-0830">Ubiquinone</keyword>
<evidence type="ECO:0000256" key="18">
    <source>
        <dbReference type="PIRSR" id="PIRSR038885-1"/>
    </source>
</evidence>
<dbReference type="InterPro" id="IPR005798">
    <property type="entry name" value="Cyt_b/b6_C"/>
</dbReference>
<dbReference type="PIRSF" id="PIRSF038885">
    <property type="entry name" value="COB"/>
    <property type="match status" value="1"/>
</dbReference>
<dbReference type="InterPro" id="IPR030689">
    <property type="entry name" value="Cytochrome_b"/>
</dbReference>
<keyword evidence="13 19" id="KW-0408">Iron</keyword>
<feature type="binding site" description="axial binding residue" evidence="19">
    <location>
        <position position="182"/>
    </location>
    <ligand>
        <name>heme b</name>
        <dbReference type="ChEBI" id="CHEBI:60344"/>
        <label>b562</label>
    </ligand>
    <ligandPart>
        <name>Fe</name>
        <dbReference type="ChEBI" id="CHEBI:18248"/>
    </ligandPart>
</feature>
<keyword evidence="6 19" id="KW-0349">Heme</keyword>
<dbReference type="PROSITE" id="PS51002">
    <property type="entry name" value="CYTB_NTER"/>
    <property type="match status" value="1"/>
</dbReference>
<name>A0A6C0MEK8_9HEMI</name>
<evidence type="ECO:0000256" key="9">
    <source>
        <dbReference type="ARBA" id="ARBA00022723"/>
    </source>
</evidence>
<dbReference type="RefSeq" id="YP_009733506.1">
    <property type="nucleotide sequence ID" value="NC_046066.1"/>
</dbReference>
<evidence type="ECO:0000256" key="4">
    <source>
        <dbReference type="ARBA" id="ARBA00013531"/>
    </source>
</evidence>
<dbReference type="GO" id="GO:0045275">
    <property type="term" value="C:respiratory chain complex III"/>
    <property type="evidence" value="ECO:0007669"/>
    <property type="project" value="InterPro"/>
</dbReference>
<keyword evidence="15 20" id="KW-0496">Mitochondrion</keyword>
<dbReference type="CTD" id="4519"/>
<keyword evidence="9 19" id="KW-0479">Metal-binding</keyword>
<evidence type="ECO:0000256" key="6">
    <source>
        <dbReference type="ARBA" id="ARBA00022617"/>
    </source>
</evidence>